<keyword evidence="2" id="KW-1185">Reference proteome</keyword>
<evidence type="ECO:0000313" key="2">
    <source>
        <dbReference type="Proteomes" id="UP001500902"/>
    </source>
</evidence>
<organism evidence="1 2">
    <name type="scientific">Nonomuraea antimicrobica</name>
    <dbReference type="NCBI Taxonomy" id="561173"/>
    <lineage>
        <taxon>Bacteria</taxon>
        <taxon>Bacillati</taxon>
        <taxon>Actinomycetota</taxon>
        <taxon>Actinomycetes</taxon>
        <taxon>Streptosporangiales</taxon>
        <taxon>Streptosporangiaceae</taxon>
        <taxon>Nonomuraea</taxon>
    </lineage>
</organism>
<reference evidence="2" key="1">
    <citation type="journal article" date="2019" name="Int. J. Syst. Evol. Microbiol.">
        <title>The Global Catalogue of Microorganisms (GCM) 10K type strain sequencing project: providing services to taxonomists for standard genome sequencing and annotation.</title>
        <authorList>
            <consortium name="The Broad Institute Genomics Platform"/>
            <consortium name="The Broad Institute Genome Sequencing Center for Infectious Disease"/>
            <person name="Wu L."/>
            <person name="Ma J."/>
        </authorList>
    </citation>
    <scope>NUCLEOTIDE SEQUENCE [LARGE SCALE GENOMIC DNA]</scope>
    <source>
        <strain evidence="2">JCM 16904</strain>
    </source>
</reference>
<sequence length="98" mass="11043">MAEVDNPMHVYLVQLKRQMESVRPALRNGLDRPTRNMAGGKVWTSAAATAFARALDANDAKTKKAVDRAYEDLTDRLARTPEKVSPEEADKIRRRYGL</sequence>
<protein>
    <recommendedName>
        <fullName evidence="3">Excreted virulence factor EspC, type VII ESX diderm</fullName>
    </recommendedName>
</protein>
<comment type="caution">
    <text evidence="1">The sequence shown here is derived from an EMBL/GenBank/DDBJ whole genome shotgun (WGS) entry which is preliminary data.</text>
</comment>
<dbReference type="EMBL" id="BAAAZP010000041">
    <property type="protein sequence ID" value="GAA3659625.1"/>
    <property type="molecule type" value="Genomic_DNA"/>
</dbReference>
<dbReference type="Proteomes" id="UP001500902">
    <property type="component" value="Unassembled WGS sequence"/>
</dbReference>
<name>A0ABP7BFV6_9ACTN</name>
<evidence type="ECO:0008006" key="3">
    <source>
        <dbReference type="Google" id="ProtNLM"/>
    </source>
</evidence>
<accession>A0ABP7BFV6</accession>
<evidence type="ECO:0000313" key="1">
    <source>
        <dbReference type="EMBL" id="GAA3659625.1"/>
    </source>
</evidence>
<gene>
    <name evidence="1" type="ORF">GCM10022224_023810</name>
</gene>
<proteinExistence type="predicted"/>
<dbReference type="RefSeq" id="WP_344876066.1">
    <property type="nucleotide sequence ID" value="NZ_BAAAZP010000041.1"/>
</dbReference>